<feature type="domain" description="GGDEF" evidence="2">
    <location>
        <begin position="363"/>
        <end position="497"/>
    </location>
</feature>
<dbReference type="InterPro" id="IPR043128">
    <property type="entry name" value="Rev_trsase/Diguanyl_cyclase"/>
</dbReference>
<dbReference type="EC" id="2.7.7.65" evidence="3"/>
<evidence type="ECO:0000256" key="1">
    <source>
        <dbReference type="SAM" id="Phobius"/>
    </source>
</evidence>
<dbReference type="Proteomes" id="UP001230156">
    <property type="component" value="Unassembled WGS sequence"/>
</dbReference>
<evidence type="ECO:0000259" key="2">
    <source>
        <dbReference type="PROSITE" id="PS50887"/>
    </source>
</evidence>
<evidence type="ECO:0000313" key="3">
    <source>
        <dbReference type="EMBL" id="MDQ7248745.1"/>
    </source>
</evidence>
<keyword evidence="3" id="KW-0808">Transferase</keyword>
<evidence type="ECO:0000313" key="4">
    <source>
        <dbReference type="Proteomes" id="UP001230156"/>
    </source>
</evidence>
<dbReference type="SUPFAM" id="SSF55073">
    <property type="entry name" value="Nucleotide cyclase"/>
    <property type="match status" value="1"/>
</dbReference>
<keyword evidence="1" id="KW-0472">Membrane</keyword>
<dbReference type="CDD" id="cd01949">
    <property type="entry name" value="GGDEF"/>
    <property type="match status" value="1"/>
</dbReference>
<dbReference type="GO" id="GO:0052621">
    <property type="term" value="F:diguanylate cyclase activity"/>
    <property type="evidence" value="ECO:0007669"/>
    <property type="project" value="UniProtKB-EC"/>
</dbReference>
<feature type="transmembrane region" description="Helical" evidence="1">
    <location>
        <begin position="291"/>
        <end position="314"/>
    </location>
</feature>
<dbReference type="Pfam" id="PF00990">
    <property type="entry name" value="GGDEF"/>
    <property type="match status" value="1"/>
</dbReference>
<dbReference type="PROSITE" id="PS50887">
    <property type="entry name" value="GGDEF"/>
    <property type="match status" value="1"/>
</dbReference>
<keyword evidence="1" id="KW-0812">Transmembrane</keyword>
<reference evidence="4" key="1">
    <citation type="submission" date="2023-08" db="EMBL/GenBank/DDBJ databases">
        <title>Rhodospirillaceae gen. nov., a novel taxon isolated from the Yangtze River Yuezi River estuary sludge.</title>
        <authorList>
            <person name="Ruan L."/>
        </authorList>
    </citation>
    <scope>NUCLEOTIDE SEQUENCE [LARGE SCALE GENOMIC DNA]</scope>
    <source>
        <strain evidence="4">R-7</strain>
    </source>
</reference>
<dbReference type="InterPro" id="IPR000160">
    <property type="entry name" value="GGDEF_dom"/>
</dbReference>
<dbReference type="PANTHER" id="PTHR44757:SF2">
    <property type="entry name" value="BIOFILM ARCHITECTURE MAINTENANCE PROTEIN MBAA"/>
    <property type="match status" value="1"/>
</dbReference>
<protein>
    <submittedName>
        <fullName evidence="3">Diguanylate cyclase</fullName>
        <ecNumber evidence="3">2.7.7.65</ecNumber>
    </submittedName>
</protein>
<keyword evidence="3" id="KW-0548">Nucleotidyltransferase</keyword>
<dbReference type="NCBIfam" id="TIGR00254">
    <property type="entry name" value="GGDEF"/>
    <property type="match status" value="1"/>
</dbReference>
<dbReference type="RefSeq" id="WP_379956228.1">
    <property type="nucleotide sequence ID" value="NZ_JAUYVI010000004.1"/>
</dbReference>
<accession>A0ABU0YNM0</accession>
<feature type="transmembrane region" description="Helical" evidence="1">
    <location>
        <begin position="25"/>
        <end position="45"/>
    </location>
</feature>
<name>A0ABU0YNM0_9PROT</name>
<gene>
    <name evidence="3" type="ORF">Q8A70_13760</name>
</gene>
<dbReference type="Pfam" id="PF05228">
    <property type="entry name" value="CHASE4"/>
    <property type="match status" value="1"/>
</dbReference>
<dbReference type="PANTHER" id="PTHR44757">
    <property type="entry name" value="DIGUANYLATE CYCLASE DGCP"/>
    <property type="match status" value="1"/>
</dbReference>
<dbReference type="SMART" id="SM00267">
    <property type="entry name" value="GGDEF"/>
    <property type="match status" value="1"/>
</dbReference>
<comment type="caution">
    <text evidence="3">The sequence shown here is derived from an EMBL/GenBank/DDBJ whole genome shotgun (WGS) entry which is preliminary data.</text>
</comment>
<dbReference type="InterPro" id="IPR052155">
    <property type="entry name" value="Biofilm_reg_signaling"/>
</dbReference>
<dbReference type="InterPro" id="IPR007892">
    <property type="entry name" value="CHASE4"/>
</dbReference>
<keyword evidence="1" id="KW-1133">Transmembrane helix</keyword>
<proteinExistence type="predicted"/>
<dbReference type="InterPro" id="IPR029787">
    <property type="entry name" value="Nucleotide_cyclase"/>
</dbReference>
<organism evidence="3 4">
    <name type="scientific">Dongia sedimenti</name>
    <dbReference type="NCBI Taxonomy" id="3064282"/>
    <lineage>
        <taxon>Bacteria</taxon>
        <taxon>Pseudomonadati</taxon>
        <taxon>Pseudomonadota</taxon>
        <taxon>Alphaproteobacteria</taxon>
        <taxon>Rhodospirillales</taxon>
        <taxon>Dongiaceae</taxon>
        <taxon>Dongia</taxon>
    </lineage>
</organism>
<dbReference type="Gene3D" id="3.30.70.270">
    <property type="match status" value="1"/>
</dbReference>
<keyword evidence="4" id="KW-1185">Reference proteome</keyword>
<dbReference type="EMBL" id="JAUYVI010000004">
    <property type="protein sequence ID" value="MDQ7248745.1"/>
    <property type="molecule type" value="Genomic_DNA"/>
</dbReference>
<sequence>MNRTARAKDDGGAPKRLLPLRISSLILIFAAALIAVFTCAMLYVGKLSSEEADRQAYDSEISLFRHVLDSRFIMLARDQFQVGVWDETVKHVSLDFDQDYVADQIVSSLWYNHGLDRTMLVGPKGDLLAYARESEVDFSPQAAALDPDLRALIAKSVAQYMKNRITIKGGFSARAATAGDRGVMLSDIGNIFEGAFQTIEGKPALVSAMAVVPDVNDVALPDGPPVVMVNAKFIDADELAYLRQQLGFRSLDFVPAGKSADTTGAHEDIKTLSGTVVGTFVWQNASPGAHIWSVILPIVVAIGALVAVAALFMAQRLAKMSNQLETSERRTRHMSRHDALTGLANRVRFGEALEEAVAGLPQQPFAVIACDLDRFKAVNDTYGHAAGDIVIRAVSERLVQEIGDSGLVSRTGGDEFIILIHAFTDKRRLDLLCAGIIERILKPIPLDGGEAADVGVSLGVAQAPLCGITGSAILRAADEALYAAKELGRGRAVFAAALEVPEDPAGADPEAAPIKAAE</sequence>